<evidence type="ECO:0000256" key="6">
    <source>
        <dbReference type="ARBA" id="ARBA00022741"/>
    </source>
</evidence>
<dbReference type="GO" id="GO:0015808">
    <property type="term" value="P:L-alanine transport"/>
    <property type="evidence" value="ECO:0007669"/>
    <property type="project" value="TreeGrafter"/>
</dbReference>
<keyword evidence="2" id="KW-0813">Transport</keyword>
<dbReference type="InterPro" id="IPR032823">
    <property type="entry name" value="BCA_ABC_TP_C"/>
</dbReference>
<reference evidence="12 13" key="1">
    <citation type="submission" date="2019-08" db="EMBL/GenBank/DDBJ databases">
        <authorList>
            <person name="Peeters C."/>
        </authorList>
    </citation>
    <scope>NUCLEOTIDE SEQUENCE [LARGE SCALE GENOMIC DNA]</scope>
    <source>
        <strain evidence="12 13">LMG 31109</strain>
    </source>
</reference>
<feature type="transmembrane region" description="Helical" evidence="10">
    <location>
        <begin position="97"/>
        <end position="117"/>
    </location>
</feature>
<protein>
    <submittedName>
        <fullName evidence="12">Xylose import ATP-binding protein XylG</fullName>
        <ecNumber evidence="12">3.6.3.17</ecNumber>
    </submittedName>
</protein>
<keyword evidence="9 10" id="KW-0472">Membrane</keyword>
<dbReference type="InterPro" id="IPR027417">
    <property type="entry name" value="P-loop_NTPase"/>
</dbReference>
<dbReference type="EC" id="3.6.3.17" evidence="12"/>
<feature type="transmembrane region" description="Helical" evidence="10">
    <location>
        <begin position="43"/>
        <end position="65"/>
    </location>
</feature>
<feature type="transmembrane region" description="Helical" evidence="10">
    <location>
        <begin position="221"/>
        <end position="241"/>
    </location>
</feature>
<dbReference type="GO" id="GO:0015192">
    <property type="term" value="F:L-phenylalanine transmembrane transporter activity"/>
    <property type="evidence" value="ECO:0007669"/>
    <property type="project" value="TreeGrafter"/>
</dbReference>
<keyword evidence="5 10" id="KW-0812">Transmembrane</keyword>
<evidence type="ECO:0000256" key="9">
    <source>
        <dbReference type="ARBA" id="ARBA00023136"/>
    </source>
</evidence>
<dbReference type="GO" id="GO:0042941">
    <property type="term" value="P:D-alanine transmembrane transport"/>
    <property type="evidence" value="ECO:0007669"/>
    <property type="project" value="TreeGrafter"/>
</dbReference>
<dbReference type="AlphaFoldDB" id="A0A5E4STS9"/>
<name>A0A5E4STS9_9BURK</name>
<evidence type="ECO:0000256" key="1">
    <source>
        <dbReference type="ARBA" id="ARBA00004651"/>
    </source>
</evidence>
<dbReference type="PANTHER" id="PTHR45772">
    <property type="entry name" value="CONSERVED COMPONENT OF ABC TRANSPORTER FOR NATURAL AMINO ACIDS-RELATED"/>
    <property type="match status" value="1"/>
</dbReference>
<dbReference type="SUPFAM" id="SSF52540">
    <property type="entry name" value="P-loop containing nucleoside triphosphate hydrolases"/>
    <property type="match status" value="1"/>
</dbReference>
<feature type="transmembrane region" description="Helical" evidence="10">
    <location>
        <begin position="72"/>
        <end position="91"/>
    </location>
</feature>
<keyword evidence="3" id="KW-1003">Cell membrane</keyword>
<feature type="transmembrane region" description="Helical" evidence="10">
    <location>
        <begin position="124"/>
        <end position="142"/>
    </location>
</feature>
<dbReference type="EMBL" id="CABPSC010000002">
    <property type="protein sequence ID" value="VVD78253.1"/>
    <property type="molecule type" value="Genomic_DNA"/>
</dbReference>
<keyword evidence="4" id="KW-0997">Cell inner membrane</keyword>
<dbReference type="GO" id="GO:0005304">
    <property type="term" value="F:L-valine transmembrane transporter activity"/>
    <property type="evidence" value="ECO:0007669"/>
    <property type="project" value="TreeGrafter"/>
</dbReference>
<dbReference type="RefSeq" id="WP_241014135.1">
    <property type="nucleotide sequence ID" value="NZ_CABPSC010000002.1"/>
</dbReference>
<keyword evidence="6" id="KW-0547">Nucleotide-binding</keyword>
<evidence type="ECO:0000313" key="13">
    <source>
        <dbReference type="Proteomes" id="UP000367825"/>
    </source>
</evidence>
<evidence type="ECO:0000256" key="5">
    <source>
        <dbReference type="ARBA" id="ARBA00022692"/>
    </source>
</evidence>
<proteinExistence type="predicted"/>
<evidence type="ECO:0000256" key="3">
    <source>
        <dbReference type="ARBA" id="ARBA00022475"/>
    </source>
</evidence>
<dbReference type="InterPro" id="IPR051120">
    <property type="entry name" value="ABC_AA/LPS_Transport"/>
</dbReference>
<dbReference type="Pfam" id="PF02653">
    <property type="entry name" value="BPD_transp_2"/>
    <property type="match status" value="1"/>
</dbReference>
<gene>
    <name evidence="12" type="primary">xylG_1</name>
    <name evidence="12" type="ORF">PNO31109_00950</name>
</gene>
<evidence type="ECO:0000256" key="8">
    <source>
        <dbReference type="ARBA" id="ARBA00022989"/>
    </source>
</evidence>
<feature type="transmembrane region" description="Helical" evidence="10">
    <location>
        <begin position="293"/>
        <end position="312"/>
    </location>
</feature>
<feature type="transmembrane region" description="Helical" evidence="10">
    <location>
        <begin position="345"/>
        <end position="369"/>
    </location>
</feature>
<dbReference type="CDD" id="cd06581">
    <property type="entry name" value="TM_PBP1_LivM_like"/>
    <property type="match status" value="1"/>
</dbReference>
<dbReference type="InterPro" id="IPR003593">
    <property type="entry name" value="AAA+_ATPase"/>
</dbReference>
<dbReference type="SMART" id="SM00382">
    <property type="entry name" value="AAA"/>
    <property type="match status" value="1"/>
</dbReference>
<dbReference type="InterPro" id="IPR003439">
    <property type="entry name" value="ABC_transporter-like_ATP-bd"/>
</dbReference>
<evidence type="ECO:0000313" key="12">
    <source>
        <dbReference type="EMBL" id="VVD78253.1"/>
    </source>
</evidence>
<dbReference type="CDD" id="cd03219">
    <property type="entry name" value="ABC_Mj1267_LivG_branched"/>
    <property type="match status" value="1"/>
</dbReference>
<evidence type="ECO:0000256" key="7">
    <source>
        <dbReference type="ARBA" id="ARBA00022840"/>
    </source>
</evidence>
<dbReference type="GO" id="GO:0005886">
    <property type="term" value="C:plasma membrane"/>
    <property type="evidence" value="ECO:0007669"/>
    <property type="project" value="UniProtKB-SubCell"/>
</dbReference>
<evidence type="ECO:0000256" key="2">
    <source>
        <dbReference type="ARBA" id="ARBA00022448"/>
    </source>
</evidence>
<dbReference type="GO" id="GO:1903805">
    <property type="term" value="P:L-valine import across plasma membrane"/>
    <property type="evidence" value="ECO:0007669"/>
    <property type="project" value="TreeGrafter"/>
</dbReference>
<dbReference type="Gene3D" id="3.40.50.300">
    <property type="entry name" value="P-loop containing nucleotide triphosphate hydrolases"/>
    <property type="match status" value="1"/>
</dbReference>
<dbReference type="Pfam" id="PF12399">
    <property type="entry name" value="BCA_ABC_TP_C"/>
    <property type="match status" value="1"/>
</dbReference>
<sequence>MTAQTSTARADRDLGGLRVGTKLAAILAIVALFGFPLAVGNPYYIHMIETIMIYAILLFGLDIVVGYTGQVSLGHAGLFGIGAYVAGVFFAKLGLTLWLALPAAILITAAFGAVLALPALRVIGPYLAMVTLAFGTIIQILINEMDFLTAGPLGIKLTKPLIGGHPIDEVEYYWLVAVLLLLSMLVAHRILKSHLGRAFEALRDSPVASDCMGVSVYRYKVYAFVISAGFAGLAGSLYAYSEQYISPNTYNFELTILFLLAVIMGGRKTRSGSLLGAAIIVLLPQLLDDIGVFRIVATVIAAVTAVVAVAAIAKARTTLAKAAVPIVGTIALAGVTWWRESITDWRLTIFGLMILFVVYYLPDGIIGFLRSRILHRRRTVTVSATQVDEASAGGADPVLAAAASGPEELLKVRQLLMQFDGLKALNQVDLTVRRGTIHGLIGPNGSGKSTMMNVLTGIYVPTAGSIEFAGQSLAGRTSSDIALSGVARTFQNVQLFGEMTALENVLVGLHHTFDSTLVDVSLRLPRYKREEDGARARAMRLLEFVGLTALADEEARNLPYGKQRLLEIARALALDPRLLLLDEPAAGLTAPDIRELLAIIRKIRDHGITVILIEHHMDVVMSTCQTVSVLDFGQKIAEGLPAQIQADPKVIEAYLGGASTAH</sequence>
<organism evidence="12 13">
    <name type="scientific">Pandoraea nosoerga</name>
    <dbReference type="NCBI Taxonomy" id="2508296"/>
    <lineage>
        <taxon>Bacteria</taxon>
        <taxon>Pseudomonadati</taxon>
        <taxon>Pseudomonadota</taxon>
        <taxon>Betaproteobacteria</taxon>
        <taxon>Burkholderiales</taxon>
        <taxon>Burkholderiaceae</taxon>
        <taxon>Pandoraea</taxon>
    </lineage>
</organism>
<dbReference type="InterPro" id="IPR001851">
    <property type="entry name" value="ABC_transp_permease"/>
</dbReference>
<feature type="domain" description="ABC transporter" evidence="11">
    <location>
        <begin position="410"/>
        <end position="657"/>
    </location>
</feature>
<evidence type="ECO:0000259" key="11">
    <source>
        <dbReference type="PROSITE" id="PS50893"/>
    </source>
</evidence>
<keyword evidence="13" id="KW-1185">Reference proteome</keyword>
<dbReference type="PROSITE" id="PS50893">
    <property type="entry name" value="ABC_TRANSPORTER_2"/>
    <property type="match status" value="1"/>
</dbReference>
<feature type="transmembrane region" description="Helical" evidence="10">
    <location>
        <begin position="172"/>
        <end position="191"/>
    </location>
</feature>
<dbReference type="Proteomes" id="UP000367825">
    <property type="component" value="Unassembled WGS sequence"/>
</dbReference>
<dbReference type="Pfam" id="PF00005">
    <property type="entry name" value="ABC_tran"/>
    <property type="match status" value="1"/>
</dbReference>
<keyword evidence="7 12" id="KW-0067">ATP-binding</keyword>
<dbReference type="GO" id="GO:1903806">
    <property type="term" value="P:L-isoleucine import across plasma membrane"/>
    <property type="evidence" value="ECO:0007669"/>
    <property type="project" value="TreeGrafter"/>
</dbReference>
<evidence type="ECO:0000256" key="4">
    <source>
        <dbReference type="ARBA" id="ARBA00022519"/>
    </source>
</evidence>
<comment type="subcellular location">
    <subcellularLocation>
        <location evidence="1">Cell membrane</location>
        <topology evidence="1">Multi-pass membrane protein</topology>
    </subcellularLocation>
</comment>
<dbReference type="PANTHER" id="PTHR45772:SF7">
    <property type="entry name" value="AMINO ACID ABC TRANSPORTER ATP-BINDING PROTEIN"/>
    <property type="match status" value="1"/>
</dbReference>
<dbReference type="GO" id="GO:0015188">
    <property type="term" value="F:L-isoleucine transmembrane transporter activity"/>
    <property type="evidence" value="ECO:0007669"/>
    <property type="project" value="TreeGrafter"/>
</dbReference>
<dbReference type="InterPro" id="IPR043428">
    <property type="entry name" value="LivM-like"/>
</dbReference>
<dbReference type="GO" id="GO:0005524">
    <property type="term" value="F:ATP binding"/>
    <property type="evidence" value="ECO:0007669"/>
    <property type="project" value="UniProtKB-KW"/>
</dbReference>
<keyword evidence="12" id="KW-0378">Hydrolase</keyword>
<evidence type="ECO:0000256" key="10">
    <source>
        <dbReference type="SAM" id="Phobius"/>
    </source>
</evidence>
<accession>A0A5E4STS9</accession>
<feature type="transmembrane region" description="Helical" evidence="10">
    <location>
        <begin position="319"/>
        <end position="339"/>
    </location>
</feature>
<keyword evidence="8 10" id="KW-1133">Transmembrane helix</keyword>
<dbReference type="FunFam" id="3.40.50.300:FF:000421">
    <property type="entry name" value="Branched-chain amino acid ABC transporter ATP-binding protein"/>
    <property type="match status" value="1"/>
</dbReference>
<dbReference type="GO" id="GO:0016887">
    <property type="term" value="F:ATP hydrolysis activity"/>
    <property type="evidence" value="ECO:0007669"/>
    <property type="project" value="InterPro"/>
</dbReference>
<feature type="transmembrane region" description="Helical" evidence="10">
    <location>
        <begin position="19"/>
        <end position="37"/>
    </location>
</feature>